<dbReference type="Gene3D" id="3.10.50.10">
    <property type="match status" value="1"/>
</dbReference>
<dbReference type="Gene3D" id="3.20.20.80">
    <property type="entry name" value="Glycosidases"/>
    <property type="match status" value="1"/>
</dbReference>
<comment type="caution">
    <text evidence="5">The sequence shown here is derived from an EMBL/GenBank/DDBJ whole genome shotgun (WGS) entry which is preliminary data.</text>
</comment>
<comment type="similarity">
    <text evidence="1">Belongs to the glycosyl hydrolase 18 family. Chitinase class V subfamily.</text>
</comment>
<gene>
    <name evidence="5" type="ORF">H2201_009128</name>
</gene>
<dbReference type="Proteomes" id="UP001172684">
    <property type="component" value="Unassembled WGS sequence"/>
</dbReference>
<dbReference type="PROSITE" id="PS51910">
    <property type="entry name" value="GH18_2"/>
    <property type="match status" value="1"/>
</dbReference>
<dbReference type="InterPro" id="IPR017853">
    <property type="entry name" value="GH"/>
</dbReference>
<dbReference type="InterPro" id="IPR001223">
    <property type="entry name" value="Glyco_hydro18_cat"/>
</dbReference>
<dbReference type="InterPro" id="IPR029070">
    <property type="entry name" value="Chitinase_insertion_sf"/>
</dbReference>
<feature type="domain" description="GH18" evidence="4">
    <location>
        <begin position="1"/>
        <end position="214"/>
    </location>
</feature>
<dbReference type="PANTHER" id="PTHR11177">
    <property type="entry name" value="CHITINASE"/>
    <property type="match status" value="1"/>
</dbReference>
<protein>
    <recommendedName>
        <fullName evidence="2">chitinase</fullName>
        <ecNumber evidence="2">3.2.1.14</ecNumber>
    </recommendedName>
</protein>
<dbReference type="SUPFAM" id="SSF51445">
    <property type="entry name" value="(Trans)glycosidases"/>
    <property type="match status" value="1"/>
</dbReference>
<dbReference type="EMBL" id="JAPDRL010000309">
    <property type="protein sequence ID" value="KAJ9653598.1"/>
    <property type="molecule type" value="Genomic_DNA"/>
</dbReference>
<organism evidence="5 6">
    <name type="scientific">Coniosporium apollinis</name>
    <dbReference type="NCBI Taxonomy" id="61459"/>
    <lineage>
        <taxon>Eukaryota</taxon>
        <taxon>Fungi</taxon>
        <taxon>Dikarya</taxon>
        <taxon>Ascomycota</taxon>
        <taxon>Pezizomycotina</taxon>
        <taxon>Dothideomycetes</taxon>
        <taxon>Dothideomycetes incertae sedis</taxon>
        <taxon>Coniosporium</taxon>
    </lineage>
</organism>
<feature type="compositionally biased region" description="Low complexity" evidence="3">
    <location>
        <begin position="437"/>
        <end position="451"/>
    </location>
</feature>
<proteinExistence type="inferred from homology"/>
<reference evidence="5" key="1">
    <citation type="submission" date="2022-10" db="EMBL/GenBank/DDBJ databases">
        <title>Culturing micro-colonial fungi from biological soil crusts in the Mojave desert and describing Neophaeococcomyces mojavensis, and introducing the new genera and species Taxawa tesnikishii.</title>
        <authorList>
            <person name="Kurbessoian T."/>
            <person name="Stajich J.E."/>
        </authorList>
    </citation>
    <scope>NUCLEOTIDE SEQUENCE</scope>
    <source>
        <strain evidence="5">TK_1</strain>
    </source>
</reference>
<accession>A0ABQ9NF35</accession>
<dbReference type="EC" id="3.2.1.14" evidence="2"/>
<name>A0ABQ9NF35_9PEZI</name>
<evidence type="ECO:0000313" key="6">
    <source>
        <dbReference type="Proteomes" id="UP001172684"/>
    </source>
</evidence>
<sequence>MNAEMKAAFDGRFGSSLTLAPDYWYLRGFKPADMQDCVDFMGFMSYDLHGPWDADVQTLGSKVRPQTDITEIDKSLIPLWFDGVDPSKVNLGLAYYGRTYKLSDPACGSMGCGFRPGEGGSPGSCTNFPGVLSNKEIRRLITDGGYTPFLNKTAMVKYFTYAGDSWVGYDDEETYAMKEAFANDRCLSGIMIWSVDFDASVGGGDSANGYISPESATVIPMPHTTVQPGATFTVNSPASTDVVNLPAAGQQNTPQGPESCGRCSFFRLITSTCCGIGGSIGNPIEIAAGIPLPMDIVLPAGFVPNQPFRSSDGTNIPAGIALPKETTIPRGTVFQSPFTIPAGQSLRNGEGDDQGDDGLIWIDPAIWNSPNPEVQCYPPCTLVLPPWTSTTSTIDYPRITVSRDTWTSTITRPPITVSKWQVETIVVDNNRTETGKRTLSPRLSSTSTWPPISYPDDKNQWYTTTPTPSHPPPPPPPPPPINPWPPRITFGSGPPFPTVPPCMFAALNCPPDGGPPVTGGGSGSATPTPRCPRCR</sequence>
<dbReference type="InterPro" id="IPR011583">
    <property type="entry name" value="Chitinase_II/V-like_cat"/>
</dbReference>
<feature type="region of interest" description="Disordered" evidence="3">
    <location>
        <begin position="433"/>
        <end position="493"/>
    </location>
</feature>
<dbReference type="Pfam" id="PF00704">
    <property type="entry name" value="Glyco_hydro_18"/>
    <property type="match status" value="1"/>
</dbReference>
<evidence type="ECO:0000256" key="2">
    <source>
        <dbReference type="ARBA" id="ARBA00012729"/>
    </source>
</evidence>
<evidence type="ECO:0000256" key="1">
    <source>
        <dbReference type="ARBA" id="ARBA00008682"/>
    </source>
</evidence>
<evidence type="ECO:0000256" key="3">
    <source>
        <dbReference type="SAM" id="MobiDB-lite"/>
    </source>
</evidence>
<dbReference type="SUPFAM" id="SSF54556">
    <property type="entry name" value="Chitinase insertion domain"/>
    <property type="match status" value="1"/>
</dbReference>
<dbReference type="InterPro" id="IPR050314">
    <property type="entry name" value="Glycosyl_Hydrlase_18"/>
</dbReference>
<evidence type="ECO:0000259" key="4">
    <source>
        <dbReference type="PROSITE" id="PS51910"/>
    </source>
</evidence>
<feature type="compositionally biased region" description="Pro residues" evidence="3">
    <location>
        <begin position="468"/>
        <end position="486"/>
    </location>
</feature>
<dbReference type="SMART" id="SM00636">
    <property type="entry name" value="Glyco_18"/>
    <property type="match status" value="1"/>
</dbReference>
<keyword evidence="6" id="KW-1185">Reference proteome</keyword>
<dbReference type="PANTHER" id="PTHR11177:SF317">
    <property type="entry name" value="CHITINASE 12-RELATED"/>
    <property type="match status" value="1"/>
</dbReference>
<feature type="region of interest" description="Disordered" evidence="3">
    <location>
        <begin position="507"/>
        <end position="535"/>
    </location>
</feature>
<evidence type="ECO:0000313" key="5">
    <source>
        <dbReference type="EMBL" id="KAJ9653598.1"/>
    </source>
</evidence>